<protein>
    <submittedName>
        <fullName evidence="1">Uncharacterized protein</fullName>
    </submittedName>
</protein>
<evidence type="ECO:0000313" key="1">
    <source>
        <dbReference type="EMBL" id="GGD00767.1"/>
    </source>
</evidence>
<evidence type="ECO:0000313" key="2">
    <source>
        <dbReference type="Proteomes" id="UP000597761"/>
    </source>
</evidence>
<accession>A0ABQ1PPP1</accession>
<dbReference type="EMBL" id="BMJI01000032">
    <property type="protein sequence ID" value="GGD00767.1"/>
    <property type="molecule type" value="Genomic_DNA"/>
</dbReference>
<gene>
    <name evidence="1" type="ORF">GCM10011512_29510</name>
</gene>
<reference evidence="2" key="1">
    <citation type="journal article" date="2019" name="Int. J. Syst. Evol. Microbiol.">
        <title>The Global Catalogue of Microorganisms (GCM) 10K type strain sequencing project: providing services to taxonomists for standard genome sequencing and annotation.</title>
        <authorList>
            <consortium name="The Broad Institute Genomics Platform"/>
            <consortium name="The Broad Institute Genome Sequencing Center for Infectious Disease"/>
            <person name="Wu L."/>
            <person name="Ma J."/>
        </authorList>
    </citation>
    <scope>NUCLEOTIDE SEQUENCE [LARGE SCALE GENOMIC DNA]</scope>
    <source>
        <strain evidence="2">CGMCC 1.15480</strain>
    </source>
</reference>
<dbReference type="Proteomes" id="UP000597761">
    <property type="component" value="Unassembled WGS sequence"/>
</dbReference>
<keyword evidence="2" id="KW-1185">Reference proteome</keyword>
<proteinExistence type="predicted"/>
<comment type="caution">
    <text evidence="1">The sequence shown here is derived from an EMBL/GenBank/DDBJ whole genome shotgun (WGS) entry which is preliminary data.</text>
</comment>
<organism evidence="1 2">
    <name type="scientific">Tersicoccus solisilvae</name>
    <dbReference type="NCBI Taxonomy" id="1882339"/>
    <lineage>
        <taxon>Bacteria</taxon>
        <taxon>Bacillati</taxon>
        <taxon>Actinomycetota</taxon>
        <taxon>Actinomycetes</taxon>
        <taxon>Micrococcales</taxon>
        <taxon>Micrococcaceae</taxon>
        <taxon>Tersicoccus</taxon>
    </lineage>
</organism>
<name>A0ABQ1PPP1_9MICC</name>
<sequence>MDEMQGWFVGRLPDDWYEGEPEVTADREEIVVVVPLPVPPSDGGGDEAVLRSTEAGRIERFREDTREQRMRIADDAERRFGRKVAWGAVCGQTRTTFTNLSIPVMTRLRQPERRVLDTLVEAGVARSRSDALAWSVRLVGQHEADWIEQLRDALGAVRQARRSGPAA</sequence>